<keyword evidence="3" id="KW-1185">Reference proteome</keyword>
<proteinExistence type="predicted"/>
<dbReference type="Pfam" id="PF07103">
    <property type="entry name" value="DUF1365"/>
    <property type="match status" value="1"/>
</dbReference>
<name>A0A2J5HN70_9EURO</name>
<evidence type="ECO:0000313" key="2">
    <source>
        <dbReference type="EMBL" id="PLN78664.1"/>
    </source>
</evidence>
<accession>A0A2J5HN70</accession>
<evidence type="ECO:0008006" key="4">
    <source>
        <dbReference type="Google" id="ProtNLM"/>
    </source>
</evidence>
<dbReference type="AlphaFoldDB" id="A0A2J5HN70"/>
<dbReference type="EMBL" id="KZ559572">
    <property type="protein sequence ID" value="PLN78664.1"/>
    <property type="molecule type" value="Genomic_DNA"/>
</dbReference>
<dbReference type="OrthoDB" id="3340520at2759"/>
<feature type="transmembrane region" description="Helical" evidence="1">
    <location>
        <begin position="582"/>
        <end position="599"/>
    </location>
</feature>
<feature type="transmembrane region" description="Helical" evidence="1">
    <location>
        <begin position="551"/>
        <end position="570"/>
    </location>
</feature>
<dbReference type="InterPro" id="IPR010775">
    <property type="entry name" value="DUF1365"/>
</dbReference>
<feature type="transmembrane region" description="Helical" evidence="1">
    <location>
        <begin position="6"/>
        <end position="24"/>
    </location>
</feature>
<reference evidence="3" key="1">
    <citation type="submission" date="2017-12" db="EMBL/GenBank/DDBJ databases">
        <authorList>
            <consortium name="DOE Joint Genome Institute"/>
            <person name="Mondo S.J."/>
            <person name="Kjaerbolling I."/>
            <person name="Vesth T.C."/>
            <person name="Frisvad J.C."/>
            <person name="Nybo J.L."/>
            <person name="Theobald S."/>
            <person name="Kuo A."/>
            <person name="Bowyer P."/>
            <person name="Matsuda Y."/>
            <person name="Lyhne E.K."/>
            <person name="Kogle M.E."/>
            <person name="Clum A."/>
            <person name="Lipzen A."/>
            <person name="Salamov A."/>
            <person name="Ngan C.Y."/>
            <person name="Daum C."/>
            <person name="Chiniquy J."/>
            <person name="Barry K."/>
            <person name="LaButti K."/>
            <person name="Haridas S."/>
            <person name="Simmons B.A."/>
            <person name="Magnuson J.K."/>
            <person name="Mortensen U.H."/>
            <person name="Larsen T.O."/>
            <person name="Grigoriev I.V."/>
            <person name="Baker S.E."/>
            <person name="Andersen M.R."/>
            <person name="Nordberg H.P."/>
            <person name="Cantor M.N."/>
            <person name="Hua S.X."/>
        </authorList>
    </citation>
    <scope>NUCLEOTIDE SEQUENCE [LARGE SCALE GENOMIC DNA]</scope>
    <source>
        <strain evidence="3">IBT 19404</strain>
    </source>
</reference>
<sequence length="601" mass="68334">MVVVPITILVSVVTVLGTGVFWLLQAAFFRRKWIWSPECSPDSQDKEWLGKPLLFPTKLSHSRMFPERYNYTYDYFLVGIPVGLRGRVGSVLSIDMAQPSPEDANKPTQSTKCWFKIDQRNYLEPGNHPGGLEGKIHRFLQSVGEDPEEWPYAYMISVPKLLWFTRNAVTWWFLYSPTRELTALILDVNNSFDERKSVFLRLDGGAATNEAQSVSQVSDARKLLDPRFVSSCSKHKMYKARFDKDFFLSPFEKVEGQLSTACSDPCNAQSGTKGPLQTNITLYALDGRPKLIGRVFSCGDPVDPLTASPWRLIRFICGWGYIGALSKGRIIYEALRVRFRGNLTYHKKPEVKGENIPREETSLERSLESFFRLFLAHAVAQYPRPLTVIYHPSKSHWLVSETFHSREASRELPEPGDTPTVTLRAQGPNFYTSIMQHEDARVGIDTELKHFPLPAEQQSQRLWTSDPTQLREILAFTKLDCTAAANIALDWRTRARRALIGWLRKTPTPTFMDNFAYVHLQPGQQTGYQVALLRHLLAERFASGSHGLLRLYEHTALIAVAWILLVLAYLAKGDMPLEEIQIAANVGVIVFAGWIHLWNSL</sequence>
<organism evidence="2 3">
    <name type="scientific">Aspergillus taichungensis</name>
    <dbReference type="NCBI Taxonomy" id="482145"/>
    <lineage>
        <taxon>Eukaryota</taxon>
        <taxon>Fungi</taxon>
        <taxon>Dikarya</taxon>
        <taxon>Ascomycota</taxon>
        <taxon>Pezizomycotina</taxon>
        <taxon>Eurotiomycetes</taxon>
        <taxon>Eurotiomycetidae</taxon>
        <taxon>Eurotiales</taxon>
        <taxon>Aspergillaceae</taxon>
        <taxon>Aspergillus</taxon>
        <taxon>Aspergillus subgen. Circumdati</taxon>
    </lineage>
</organism>
<dbReference type="Proteomes" id="UP000235023">
    <property type="component" value="Unassembled WGS sequence"/>
</dbReference>
<keyword evidence="1" id="KW-0812">Transmembrane</keyword>
<protein>
    <recommendedName>
        <fullName evidence="4">DUF1365-domain-containing protein</fullName>
    </recommendedName>
</protein>
<keyword evidence="1" id="KW-0472">Membrane</keyword>
<dbReference type="PANTHER" id="PTHR33973:SF4">
    <property type="entry name" value="OS07G0153300 PROTEIN"/>
    <property type="match status" value="1"/>
</dbReference>
<evidence type="ECO:0000313" key="3">
    <source>
        <dbReference type="Proteomes" id="UP000235023"/>
    </source>
</evidence>
<keyword evidence="1" id="KW-1133">Transmembrane helix</keyword>
<dbReference type="PANTHER" id="PTHR33973">
    <property type="entry name" value="OS07G0153300 PROTEIN"/>
    <property type="match status" value="1"/>
</dbReference>
<gene>
    <name evidence="2" type="ORF">BDW42DRAFT_187212</name>
</gene>
<evidence type="ECO:0000256" key="1">
    <source>
        <dbReference type="SAM" id="Phobius"/>
    </source>
</evidence>